<dbReference type="STRING" id="758825.SAMN02982985_02232"/>
<protein>
    <submittedName>
        <fullName evidence="1">Uncharacterized protein</fullName>
    </submittedName>
</protein>
<name>A0A1I4M4I2_9BURK</name>
<dbReference type="EMBL" id="FOTW01000010">
    <property type="protein sequence ID" value="SFL98036.1"/>
    <property type="molecule type" value="Genomic_DNA"/>
</dbReference>
<organism evidence="1 2">
    <name type="scientific">Rugamonas rubra</name>
    <dbReference type="NCBI Taxonomy" id="758825"/>
    <lineage>
        <taxon>Bacteria</taxon>
        <taxon>Pseudomonadati</taxon>
        <taxon>Pseudomonadota</taxon>
        <taxon>Betaproteobacteria</taxon>
        <taxon>Burkholderiales</taxon>
        <taxon>Oxalobacteraceae</taxon>
        <taxon>Telluria group</taxon>
        <taxon>Rugamonas</taxon>
    </lineage>
</organism>
<sequence>MEDLLRQLAGSARREGGVASQTLDNGMELLVYPLPAGGAIVGLGGGRAGRPRAEELLRRRARDMARLGDWLPAQFVDGGCYLLRRLPPAALDGAAAPLSDEQLAAAEELLQ</sequence>
<reference evidence="1" key="1">
    <citation type="submission" date="2016-10" db="EMBL/GenBank/DDBJ databases">
        <authorList>
            <person name="de Groot N.N."/>
        </authorList>
    </citation>
    <scope>NUCLEOTIDE SEQUENCE [LARGE SCALE GENOMIC DNA]</scope>
    <source>
        <strain evidence="1">ATCC 43154</strain>
    </source>
</reference>
<dbReference type="Proteomes" id="UP000199470">
    <property type="component" value="Unassembled WGS sequence"/>
</dbReference>
<evidence type="ECO:0000313" key="2">
    <source>
        <dbReference type="Proteomes" id="UP000199470"/>
    </source>
</evidence>
<proteinExistence type="predicted"/>
<evidence type="ECO:0000313" key="1">
    <source>
        <dbReference type="EMBL" id="SFL98036.1"/>
    </source>
</evidence>
<dbReference type="RefSeq" id="WP_093387527.1">
    <property type="nucleotide sequence ID" value="NZ_FOTW01000010.1"/>
</dbReference>
<accession>A0A1I4M4I2</accession>
<gene>
    <name evidence="1" type="ORF">SAMN02982985_02232</name>
</gene>
<keyword evidence="2" id="KW-1185">Reference proteome</keyword>
<dbReference type="OrthoDB" id="8719937at2"/>
<dbReference type="AlphaFoldDB" id="A0A1I4M4I2"/>